<comment type="subcellular location">
    <subcellularLocation>
        <location evidence="1">Membrane</location>
        <topology evidence="1">Single-pass membrane protein</topology>
    </subcellularLocation>
</comment>
<evidence type="ECO:0000256" key="4">
    <source>
        <dbReference type="ARBA" id="ARBA00022989"/>
    </source>
</evidence>
<evidence type="ECO:0000313" key="7">
    <source>
        <dbReference type="EMBL" id="ACC98362.1"/>
    </source>
</evidence>
<dbReference type="AlphaFoldDB" id="B2KCW6"/>
<dbReference type="Proteomes" id="UP000001029">
    <property type="component" value="Chromosome"/>
</dbReference>
<reference evidence="7 8" key="1">
    <citation type="journal article" date="2009" name="Appl. Environ. Microbiol.">
        <title>Genomic analysis of 'Elusimicrobium minutum,' the first cultivated representative of the phylum 'Elusimicrobia' (formerly termite group 1).</title>
        <authorList>
            <person name="Herlemann D.P.R."/>
            <person name="Geissinger O."/>
            <person name="Ikeda-Ohtsubo W."/>
            <person name="Kunin V."/>
            <person name="Sun H."/>
            <person name="Lapidus A."/>
            <person name="Hugenholtz P."/>
            <person name="Brune A."/>
        </authorList>
    </citation>
    <scope>NUCLEOTIDE SEQUENCE [LARGE SCALE GENOMIC DNA]</scope>
    <source>
        <strain evidence="7 8">Pei191</strain>
    </source>
</reference>
<keyword evidence="5 6" id="KW-0472">Membrane</keyword>
<dbReference type="NCBIfam" id="TIGR02532">
    <property type="entry name" value="IV_pilin_GFxxxE"/>
    <property type="match status" value="1"/>
</dbReference>
<organism evidence="7 8">
    <name type="scientific">Elusimicrobium minutum (strain Pei191)</name>
    <dbReference type="NCBI Taxonomy" id="445932"/>
    <lineage>
        <taxon>Bacteria</taxon>
        <taxon>Pseudomonadati</taxon>
        <taxon>Elusimicrobiota</taxon>
        <taxon>Elusimicrobia</taxon>
        <taxon>Elusimicrobiales</taxon>
        <taxon>Elusimicrobiaceae</taxon>
        <taxon>Elusimicrobium</taxon>
    </lineage>
</organism>
<dbReference type="GO" id="GO:0016020">
    <property type="term" value="C:membrane"/>
    <property type="evidence" value="ECO:0007669"/>
    <property type="project" value="UniProtKB-SubCell"/>
</dbReference>
<gene>
    <name evidence="7" type="ordered locus">Emin_0807</name>
</gene>
<evidence type="ECO:0000256" key="3">
    <source>
        <dbReference type="ARBA" id="ARBA00022692"/>
    </source>
</evidence>
<proteinExistence type="predicted"/>
<dbReference type="InterPro" id="IPR012902">
    <property type="entry name" value="N_methyl_site"/>
</dbReference>
<dbReference type="EMBL" id="CP001055">
    <property type="protein sequence ID" value="ACC98362.1"/>
    <property type="molecule type" value="Genomic_DNA"/>
</dbReference>
<dbReference type="PANTHER" id="PTHR30093:SF44">
    <property type="entry name" value="TYPE II SECRETION SYSTEM CORE PROTEIN G"/>
    <property type="match status" value="1"/>
</dbReference>
<dbReference type="Gene3D" id="3.30.700.10">
    <property type="entry name" value="Glycoprotein, Type 4 Pilin"/>
    <property type="match status" value="1"/>
</dbReference>
<evidence type="ECO:0000313" key="8">
    <source>
        <dbReference type="Proteomes" id="UP000001029"/>
    </source>
</evidence>
<dbReference type="InterPro" id="IPR045584">
    <property type="entry name" value="Pilin-like"/>
</dbReference>
<dbReference type="Pfam" id="PF07963">
    <property type="entry name" value="N_methyl"/>
    <property type="match status" value="1"/>
</dbReference>
<evidence type="ECO:0000256" key="6">
    <source>
        <dbReference type="SAM" id="Phobius"/>
    </source>
</evidence>
<protein>
    <submittedName>
        <fullName evidence="7">PilE-like protein</fullName>
    </submittedName>
</protein>
<keyword evidence="3 6" id="KW-0812">Transmembrane</keyword>
<dbReference type="SUPFAM" id="SSF54523">
    <property type="entry name" value="Pili subunits"/>
    <property type="match status" value="1"/>
</dbReference>
<name>B2KCW6_ELUMP</name>
<keyword evidence="8" id="KW-1185">Reference proteome</keyword>
<dbReference type="PANTHER" id="PTHR30093">
    <property type="entry name" value="GENERAL SECRETION PATHWAY PROTEIN G"/>
    <property type="match status" value="1"/>
</dbReference>
<keyword evidence="2" id="KW-0488">Methylation</keyword>
<dbReference type="HOGENOM" id="CLU_091705_3_0_0"/>
<evidence type="ECO:0000256" key="5">
    <source>
        <dbReference type="ARBA" id="ARBA00023136"/>
    </source>
</evidence>
<sequence>MRKHLNNKKAFTLIELLVVVLIIGILAAIALPQYNKAVAKSRMSQLILMNKALTDAQERVFLAMGRYATSVDELDIDVTAGFTLCASDARGQYYTNGKHQIILKENVWGMGEITANSNCAITMRGLTVMAYPPGTETCSSTEKSPCIYCVQLSTTPAGLCVAVGAQKTSQTNSSGSKMHRLN</sequence>
<evidence type="ECO:0000256" key="2">
    <source>
        <dbReference type="ARBA" id="ARBA00022481"/>
    </source>
</evidence>
<feature type="transmembrane region" description="Helical" evidence="6">
    <location>
        <begin position="12"/>
        <end position="34"/>
    </location>
</feature>
<dbReference type="RefSeq" id="WP_012414977.1">
    <property type="nucleotide sequence ID" value="NC_010644.1"/>
</dbReference>
<accession>B2KCW6</accession>
<dbReference type="KEGG" id="emi:Emin_0807"/>
<evidence type="ECO:0000256" key="1">
    <source>
        <dbReference type="ARBA" id="ARBA00004167"/>
    </source>
</evidence>
<keyword evidence="4 6" id="KW-1133">Transmembrane helix</keyword>